<dbReference type="Pfam" id="PF14111">
    <property type="entry name" value="DUF4283"/>
    <property type="match status" value="1"/>
</dbReference>
<organism evidence="2 3">
    <name type="scientific">Panicum miliaceum</name>
    <name type="common">Proso millet</name>
    <name type="synonym">Broomcorn millet</name>
    <dbReference type="NCBI Taxonomy" id="4540"/>
    <lineage>
        <taxon>Eukaryota</taxon>
        <taxon>Viridiplantae</taxon>
        <taxon>Streptophyta</taxon>
        <taxon>Embryophyta</taxon>
        <taxon>Tracheophyta</taxon>
        <taxon>Spermatophyta</taxon>
        <taxon>Magnoliopsida</taxon>
        <taxon>Liliopsida</taxon>
        <taxon>Poales</taxon>
        <taxon>Poaceae</taxon>
        <taxon>PACMAD clade</taxon>
        <taxon>Panicoideae</taxon>
        <taxon>Panicodae</taxon>
        <taxon>Paniceae</taxon>
        <taxon>Panicinae</taxon>
        <taxon>Panicum</taxon>
        <taxon>Panicum sect. Panicum</taxon>
    </lineage>
</organism>
<evidence type="ECO:0000259" key="1">
    <source>
        <dbReference type="Pfam" id="PF14111"/>
    </source>
</evidence>
<keyword evidence="3" id="KW-1185">Reference proteome</keyword>
<dbReference type="OrthoDB" id="696115at2759"/>
<protein>
    <recommendedName>
        <fullName evidence="1">DUF4283 domain-containing protein</fullName>
    </recommendedName>
</protein>
<proteinExistence type="predicted"/>
<dbReference type="InterPro" id="IPR025558">
    <property type="entry name" value="DUF4283"/>
</dbReference>
<dbReference type="AlphaFoldDB" id="A0A3L6RWF4"/>
<dbReference type="EMBL" id="PQIB02000007">
    <property type="protein sequence ID" value="RLN09780.1"/>
    <property type="molecule type" value="Genomic_DNA"/>
</dbReference>
<feature type="domain" description="DUF4283" evidence="1">
    <location>
        <begin position="4"/>
        <end position="72"/>
    </location>
</feature>
<evidence type="ECO:0000313" key="2">
    <source>
        <dbReference type="EMBL" id="RLN09780.1"/>
    </source>
</evidence>
<accession>A0A3L6RWF4</accession>
<name>A0A3L6RWF4_PANMI</name>
<sequence>MAVARFYSGQEYSTWEMFSELSKAWGRKESIPVRELGDNRFLITFDSEKLWKKVLNGGPWKHKKDAVIFAPYDGVQRLSEKHDDTAW</sequence>
<dbReference type="Proteomes" id="UP000275267">
    <property type="component" value="Unassembled WGS sequence"/>
</dbReference>
<comment type="caution">
    <text evidence="2">The sequence shown here is derived from an EMBL/GenBank/DDBJ whole genome shotgun (WGS) entry which is preliminary data.</text>
</comment>
<reference evidence="3" key="1">
    <citation type="journal article" date="2019" name="Nat. Commun.">
        <title>The genome of broomcorn millet.</title>
        <authorList>
            <person name="Zou C."/>
            <person name="Miki D."/>
            <person name="Li D."/>
            <person name="Tang Q."/>
            <person name="Xiao L."/>
            <person name="Rajput S."/>
            <person name="Deng P."/>
            <person name="Jia W."/>
            <person name="Huang R."/>
            <person name="Zhang M."/>
            <person name="Sun Y."/>
            <person name="Hu J."/>
            <person name="Fu X."/>
            <person name="Schnable P.S."/>
            <person name="Li F."/>
            <person name="Zhang H."/>
            <person name="Feng B."/>
            <person name="Zhu X."/>
            <person name="Liu R."/>
            <person name="Schnable J.C."/>
            <person name="Zhu J.-K."/>
            <person name="Zhang H."/>
        </authorList>
    </citation>
    <scope>NUCLEOTIDE SEQUENCE [LARGE SCALE GENOMIC DNA]</scope>
</reference>
<gene>
    <name evidence="2" type="ORF">C2845_PM11G08610</name>
</gene>
<evidence type="ECO:0000313" key="3">
    <source>
        <dbReference type="Proteomes" id="UP000275267"/>
    </source>
</evidence>